<evidence type="ECO:0000259" key="12">
    <source>
        <dbReference type="PROSITE" id="PS51183"/>
    </source>
</evidence>
<dbReference type="InterPro" id="IPR001965">
    <property type="entry name" value="Znf_PHD"/>
</dbReference>
<feature type="domain" description="ARID" evidence="11">
    <location>
        <begin position="124"/>
        <end position="218"/>
    </location>
</feature>
<evidence type="ECO:0000259" key="10">
    <source>
        <dbReference type="PROSITE" id="PS50016"/>
    </source>
</evidence>
<dbReference type="InterPro" id="IPR003347">
    <property type="entry name" value="JmjC_dom"/>
</dbReference>
<evidence type="ECO:0000256" key="3">
    <source>
        <dbReference type="ARBA" id="ARBA00022737"/>
    </source>
</evidence>
<dbReference type="Pfam" id="PF02928">
    <property type="entry name" value="zf-C5HC2"/>
    <property type="match status" value="1"/>
</dbReference>
<dbReference type="InterPro" id="IPR011011">
    <property type="entry name" value="Znf_FYVE_PHD"/>
</dbReference>
<dbReference type="SMART" id="SM00501">
    <property type="entry name" value="BRIGHT"/>
    <property type="match status" value="1"/>
</dbReference>
<evidence type="ECO:0000256" key="7">
    <source>
        <dbReference type="ARBA" id="ARBA00023242"/>
    </source>
</evidence>
<dbReference type="EMBL" id="KV453842">
    <property type="protein sequence ID" value="ODV91226.1"/>
    <property type="molecule type" value="Genomic_DNA"/>
</dbReference>
<feature type="compositionally biased region" description="Polar residues" evidence="9">
    <location>
        <begin position="234"/>
        <end position="255"/>
    </location>
</feature>
<dbReference type="GO" id="GO:0034647">
    <property type="term" value="F:histone H3K4me/H3K4me2/H3K4me3 demethylase activity"/>
    <property type="evidence" value="ECO:0007669"/>
    <property type="project" value="TreeGrafter"/>
</dbReference>
<dbReference type="SUPFAM" id="SSF51197">
    <property type="entry name" value="Clavaminate synthase-like"/>
    <property type="match status" value="1"/>
</dbReference>
<name>A0A1E4THJ7_9ASCO</name>
<dbReference type="Pfam" id="PF00628">
    <property type="entry name" value="PHD"/>
    <property type="match status" value="1"/>
</dbReference>
<evidence type="ECO:0000313" key="15">
    <source>
        <dbReference type="Proteomes" id="UP000095023"/>
    </source>
</evidence>
<feature type="region of interest" description="Disordered" evidence="9">
    <location>
        <begin position="227"/>
        <end position="259"/>
    </location>
</feature>
<evidence type="ECO:0000256" key="5">
    <source>
        <dbReference type="ARBA" id="ARBA00022833"/>
    </source>
</evidence>
<dbReference type="CDD" id="cd15489">
    <property type="entry name" value="PHD_SF"/>
    <property type="match status" value="1"/>
</dbReference>
<keyword evidence="7" id="KW-0539">Nucleus</keyword>
<dbReference type="InterPro" id="IPR036431">
    <property type="entry name" value="ARID_dom_sf"/>
</dbReference>
<keyword evidence="2" id="KW-0479">Metal-binding</keyword>
<dbReference type="GO" id="GO:0000785">
    <property type="term" value="C:chromatin"/>
    <property type="evidence" value="ECO:0007669"/>
    <property type="project" value="TreeGrafter"/>
</dbReference>
<dbReference type="InterPro" id="IPR013637">
    <property type="entry name" value="Lys_sp_deMease-like_dom"/>
</dbReference>
<dbReference type="PROSITE" id="PS51184">
    <property type="entry name" value="JMJC"/>
    <property type="match status" value="1"/>
</dbReference>
<dbReference type="SMART" id="SM01014">
    <property type="entry name" value="ARID"/>
    <property type="match status" value="1"/>
</dbReference>
<dbReference type="PANTHER" id="PTHR10694:SF33">
    <property type="entry name" value="LYSINE-SPECIFIC DEMETHYLASE 5"/>
    <property type="match status" value="1"/>
</dbReference>
<keyword evidence="5" id="KW-0862">Zinc</keyword>
<dbReference type="Pfam" id="PF02373">
    <property type="entry name" value="JmjC"/>
    <property type="match status" value="1"/>
</dbReference>
<dbReference type="SMART" id="SM00249">
    <property type="entry name" value="PHD"/>
    <property type="match status" value="2"/>
</dbReference>
<feature type="domain" description="JmjC" evidence="13">
    <location>
        <begin position="413"/>
        <end position="579"/>
    </location>
</feature>
<dbReference type="GO" id="GO:0003677">
    <property type="term" value="F:DNA binding"/>
    <property type="evidence" value="ECO:0007669"/>
    <property type="project" value="InterPro"/>
</dbReference>
<keyword evidence="6" id="KW-0408">Iron</keyword>
<dbReference type="CDD" id="cd16100">
    <property type="entry name" value="ARID"/>
    <property type="match status" value="1"/>
</dbReference>
<evidence type="ECO:0000313" key="14">
    <source>
        <dbReference type="EMBL" id="ODV91226.1"/>
    </source>
</evidence>
<evidence type="ECO:0000256" key="9">
    <source>
        <dbReference type="SAM" id="MobiDB-lite"/>
    </source>
</evidence>
<evidence type="ECO:0000259" key="13">
    <source>
        <dbReference type="PROSITE" id="PS51184"/>
    </source>
</evidence>
<reference evidence="15" key="1">
    <citation type="submission" date="2016-02" db="EMBL/GenBank/DDBJ databases">
        <title>Comparative genomics of biotechnologically important yeasts.</title>
        <authorList>
            <consortium name="DOE Joint Genome Institute"/>
            <person name="Riley R."/>
            <person name="Haridas S."/>
            <person name="Wolfe K.H."/>
            <person name="Lopes M.R."/>
            <person name="Hittinger C.T."/>
            <person name="Goker M."/>
            <person name="Salamov A."/>
            <person name="Wisecaver J."/>
            <person name="Long T.M."/>
            <person name="Aerts A.L."/>
            <person name="Barry K."/>
            <person name="Choi C."/>
            <person name="Clum A."/>
            <person name="Coughlan A.Y."/>
            <person name="Deshpande S."/>
            <person name="Douglass A.P."/>
            <person name="Hanson S.J."/>
            <person name="Klenk H.-P."/>
            <person name="Labutti K."/>
            <person name="Lapidus A."/>
            <person name="Lindquist E."/>
            <person name="Lipzen A."/>
            <person name="Meier-Kolthoff J.P."/>
            <person name="Ohm R.A."/>
            <person name="Otillar R.P."/>
            <person name="Pangilinan J."/>
            <person name="Peng Y."/>
            <person name="Rokas A."/>
            <person name="Rosa C.A."/>
            <person name="Scheuner C."/>
            <person name="Sibirny A.A."/>
            <person name="Slot J.C."/>
            <person name="Stielow J.B."/>
            <person name="Sun H."/>
            <person name="Kurtzman C.P."/>
            <person name="Blackwell M."/>
            <person name="Jeffries T.W."/>
            <person name="Grigoriev I.V."/>
        </authorList>
    </citation>
    <scope>NUCLEOTIDE SEQUENCE [LARGE SCALE GENOMIC DNA]</scope>
    <source>
        <strain evidence="15">NRRL Y-17796</strain>
    </source>
</reference>
<dbReference type="PROSITE" id="PS01359">
    <property type="entry name" value="ZF_PHD_1"/>
    <property type="match status" value="1"/>
</dbReference>
<evidence type="ECO:0000256" key="4">
    <source>
        <dbReference type="ARBA" id="ARBA00022771"/>
    </source>
</evidence>
<evidence type="ECO:0000259" key="11">
    <source>
        <dbReference type="PROSITE" id="PS51011"/>
    </source>
</evidence>
<dbReference type="PROSITE" id="PS50016">
    <property type="entry name" value="ZF_PHD_2"/>
    <property type="match status" value="2"/>
</dbReference>
<dbReference type="InterPro" id="IPR001606">
    <property type="entry name" value="ARID_dom"/>
</dbReference>
<dbReference type="SUPFAM" id="SSF46774">
    <property type="entry name" value="ARID-like"/>
    <property type="match status" value="1"/>
</dbReference>
<feature type="domain" description="PHD-type" evidence="10">
    <location>
        <begin position="1139"/>
        <end position="1189"/>
    </location>
</feature>
<dbReference type="GO" id="GO:0006355">
    <property type="term" value="P:regulation of DNA-templated transcription"/>
    <property type="evidence" value="ECO:0007669"/>
    <property type="project" value="TreeGrafter"/>
</dbReference>
<sequence length="1447" mass="164160">MPSKFKNQPDQLLTATINGTGNAAYEPLDLSTVEMPGDPPKHIMPRSPSSPRPLGVPEAPTFYPTEEQFADPYAYFSMISSVGSAYGIVKIVPPRSFRPPFSVDSTRFNFKVRKQELDTLEASSRDNLNFLDQLHKFHAQNGTSIRRHPRYNGKDIDLYTLKKCVDSFGGYEAVVHNNDKLLHIGQVLRLSKTDSSAFPFQMRRIYERYILPYDRYLKDNKSEVLRRREHESHVSASTAEKASDNASLSPSQSPDSPKVKRFKYATMNSACKECDQPLSESSNAVSKCCDCESLFHVSCLKQPSCNRSKEWYCDDCVVGTADYGFEDGDVYSLREFQSKSTEFTDNYIEKVRKERPTAFSEIPTEDEIEAEFWRLVENQDPKTESIEVEYGADIHSTTHGSGFPAPELFPLEPYSTHPWNLNVLPLCPPSLFCHIDIDISGMTNPWLYVGMMFSTFCWHVEDHMCYSANYQHFGATKTWYGIPASDADKFENLLKSSYPELFERQPDLLFQLVTLASPRQLLRNGAKCYAVNQRPGEFVITFPRAYHAGFNQGFNFNEAVNFAPYDWEPFGAYSVQLYKSYAKQNVFCHSKLLLECYDQDKSIETMTWLAPALKVCIDAEMRYRVPFGRKYPTMTPVIIGKNDSSFDEVSCSVCNYWCYLSFVDIAGTKYCLEHALKNLSKMADMSSDTYWYIRMTNEELMDIQSSAAAIANQPKEWVMDFRKIMASSGRIPLKKLKTILAAGEKIPIFIPEVATLRIFVDRANAYTENVINFLSRKLFNRRKNERAWRQPSNRDSPTDASDLKTVYTLADIENMVTEYEQISVEVPEFEQLLSRLDDIKALRQEAIAALKKTDITRDEISSIVEECRSNGVDLEEARLLKVRLERLDWFSSLKEVVPNRMTIQTFQALIENGKQYGVPKDNSDMKRLLDIYSTLLVWKEQVEKLKIGNWTFNHIDELLSQAESLPTDSTSLDLLRKIVDVGERTGYTLADIRNGLCELDFEKRPLYDDVRIFVEHLKDQLFASAGIWTLKGELKAVEAWERKGRSVFPRLLGSSSHSAVDNAILKVLTDLERCLDAKDFELKENPTNTNHLLQQTPTETETASLETFGNDAILLSKTSNLVTDEGSAVPKVHPETSNSMFCICANPDYGFMVECDICHEWYHVKCVGTSRKEVQAKQGTFQCPVCDWRMDLQRGAKSPTYDFIRSWHQEMLTLRCRPSSAPLLSKLVALSESSVITIRNAISDAAAKSDLTKAKLILRRMLGCGVFFVPEFNEIRRLIHQLSKDTEIPMPLVNKGGIAYYELQPIKSESTCVKGSPNDETHAFSLSVNDIQSQGKNSSNSVLRVDYLTSPFSESIAAPQQLNGFLSTAEKPSQRVENAVNPPLQHTTFPATEEYSMPEVKMSQIPGSSLNDAFVTPLKELNDLKCHYHGPGADANECQSGNAKIKL</sequence>
<feature type="domain" description="PHD-type" evidence="10">
    <location>
        <begin position="268"/>
        <end position="319"/>
    </location>
</feature>
<proteinExistence type="predicted"/>
<evidence type="ECO:0000256" key="6">
    <source>
        <dbReference type="ARBA" id="ARBA00023004"/>
    </source>
</evidence>
<feature type="domain" description="JmjN" evidence="12">
    <location>
        <begin position="59"/>
        <end position="100"/>
    </location>
</feature>
<keyword evidence="15" id="KW-1185">Reference proteome</keyword>
<dbReference type="Gene3D" id="1.10.150.60">
    <property type="entry name" value="ARID DNA-binding domain"/>
    <property type="match status" value="1"/>
</dbReference>
<dbReference type="SMART" id="SM00545">
    <property type="entry name" value="JmjN"/>
    <property type="match status" value="1"/>
</dbReference>
<dbReference type="PANTHER" id="PTHR10694">
    <property type="entry name" value="LYSINE-SPECIFIC DEMETHYLASE"/>
    <property type="match status" value="1"/>
</dbReference>
<dbReference type="InterPro" id="IPR003349">
    <property type="entry name" value="JmjN"/>
</dbReference>
<dbReference type="SUPFAM" id="SSF57903">
    <property type="entry name" value="FYVE/PHD zinc finger"/>
    <property type="match status" value="2"/>
</dbReference>
<comment type="subcellular location">
    <subcellularLocation>
        <location evidence="1">Nucleus</location>
    </subcellularLocation>
</comment>
<dbReference type="Gene3D" id="2.60.120.650">
    <property type="entry name" value="Cupin"/>
    <property type="match status" value="1"/>
</dbReference>
<dbReference type="OrthoDB" id="1678912at2759"/>
<dbReference type="Pfam" id="PF01388">
    <property type="entry name" value="ARID"/>
    <property type="match status" value="1"/>
</dbReference>
<gene>
    <name evidence="14" type="ORF">CANCADRAFT_31936</name>
</gene>
<dbReference type="Proteomes" id="UP000095023">
    <property type="component" value="Unassembled WGS sequence"/>
</dbReference>
<dbReference type="InterPro" id="IPR004198">
    <property type="entry name" value="Znf_C5HC2"/>
</dbReference>
<dbReference type="PROSITE" id="PS51183">
    <property type="entry name" value="JMJN"/>
    <property type="match status" value="1"/>
</dbReference>
<dbReference type="PROSITE" id="PS51011">
    <property type="entry name" value="ARID"/>
    <property type="match status" value="1"/>
</dbReference>
<dbReference type="Gene3D" id="3.30.40.10">
    <property type="entry name" value="Zinc/RING finger domain, C3HC4 (zinc finger)"/>
    <property type="match status" value="1"/>
</dbReference>
<accession>A0A1E4THJ7</accession>
<dbReference type="InterPro" id="IPR019787">
    <property type="entry name" value="Znf_PHD-finger"/>
</dbReference>
<dbReference type="Pfam" id="PF08429">
    <property type="entry name" value="PLU-1"/>
    <property type="match status" value="1"/>
</dbReference>
<evidence type="ECO:0000256" key="2">
    <source>
        <dbReference type="ARBA" id="ARBA00022723"/>
    </source>
</evidence>
<keyword evidence="4 8" id="KW-0863">Zinc-finger</keyword>
<dbReference type="InterPro" id="IPR013083">
    <property type="entry name" value="Znf_RING/FYVE/PHD"/>
</dbReference>
<evidence type="ECO:0000256" key="8">
    <source>
        <dbReference type="PROSITE-ProRule" id="PRU00146"/>
    </source>
</evidence>
<dbReference type="Pfam" id="PF02375">
    <property type="entry name" value="JmjN"/>
    <property type="match status" value="1"/>
</dbReference>
<dbReference type="InterPro" id="IPR019786">
    <property type="entry name" value="Zinc_finger_PHD-type_CS"/>
</dbReference>
<dbReference type="GO" id="GO:0008270">
    <property type="term" value="F:zinc ion binding"/>
    <property type="evidence" value="ECO:0007669"/>
    <property type="project" value="UniProtKB-KW"/>
</dbReference>
<dbReference type="GO" id="GO:0005634">
    <property type="term" value="C:nucleus"/>
    <property type="evidence" value="ECO:0007669"/>
    <property type="project" value="UniProtKB-SubCell"/>
</dbReference>
<evidence type="ECO:0000256" key="1">
    <source>
        <dbReference type="ARBA" id="ARBA00004123"/>
    </source>
</evidence>
<protein>
    <submittedName>
        <fullName evidence="14">Uncharacterized protein</fullName>
    </submittedName>
</protein>
<organism evidence="14 15">
    <name type="scientific">Tortispora caseinolytica NRRL Y-17796</name>
    <dbReference type="NCBI Taxonomy" id="767744"/>
    <lineage>
        <taxon>Eukaryota</taxon>
        <taxon>Fungi</taxon>
        <taxon>Dikarya</taxon>
        <taxon>Ascomycota</taxon>
        <taxon>Saccharomycotina</taxon>
        <taxon>Trigonopsidomycetes</taxon>
        <taxon>Trigonopsidales</taxon>
        <taxon>Trigonopsidaceae</taxon>
        <taxon>Tortispora</taxon>
    </lineage>
</organism>
<keyword evidence="3" id="KW-0677">Repeat</keyword>
<dbReference type="SMART" id="SM00558">
    <property type="entry name" value="JmjC"/>
    <property type="match status" value="1"/>
</dbReference>